<gene>
    <name evidence="4" type="ORF">SAMN05216582_10881</name>
</gene>
<dbReference type="EMBL" id="FRBC01000008">
    <property type="protein sequence ID" value="SHK58515.1"/>
    <property type="molecule type" value="Genomic_DNA"/>
</dbReference>
<reference evidence="4 5" key="1">
    <citation type="submission" date="2016-11" db="EMBL/GenBank/DDBJ databases">
        <authorList>
            <person name="Jaros S."/>
            <person name="Januszkiewicz K."/>
            <person name="Wedrychowicz H."/>
        </authorList>
    </citation>
    <scope>NUCLEOTIDE SEQUENCE [LARGE SCALE GENOMIC DNA]</scope>
    <source>
        <strain evidence="4 5">HD4</strain>
    </source>
</reference>
<dbReference type="InterPro" id="IPR003008">
    <property type="entry name" value="Tubulin_FtsZ_GTPase"/>
</dbReference>
<dbReference type="GO" id="GO:0051301">
    <property type="term" value="P:cell division"/>
    <property type="evidence" value="ECO:0007669"/>
    <property type="project" value="UniProtKB-KW"/>
</dbReference>
<dbReference type="Proteomes" id="UP000184263">
    <property type="component" value="Unassembled WGS sequence"/>
</dbReference>
<dbReference type="Gene3D" id="3.30.1330.20">
    <property type="entry name" value="Tubulin/FtsZ, C-terminal domain"/>
    <property type="match status" value="1"/>
</dbReference>
<dbReference type="Pfam" id="PF12327">
    <property type="entry name" value="FtsZ_C"/>
    <property type="match status" value="1"/>
</dbReference>
<evidence type="ECO:0000313" key="5">
    <source>
        <dbReference type="Proteomes" id="UP000184263"/>
    </source>
</evidence>
<dbReference type="RefSeq" id="WP_073088982.1">
    <property type="nucleotide sequence ID" value="NZ_FRBC01000008.1"/>
</dbReference>
<dbReference type="AlphaFoldDB" id="A0A1M6TNE7"/>
<dbReference type="PANTHER" id="PTHR30314:SF3">
    <property type="entry name" value="MITOCHONDRIAL DIVISION PROTEIN FSZA"/>
    <property type="match status" value="1"/>
</dbReference>
<dbReference type="InterPro" id="IPR008280">
    <property type="entry name" value="Tub_FtsZ_C"/>
</dbReference>
<evidence type="ECO:0000259" key="3">
    <source>
        <dbReference type="SMART" id="SM00865"/>
    </source>
</evidence>
<dbReference type="GO" id="GO:0005737">
    <property type="term" value="C:cytoplasm"/>
    <property type="evidence" value="ECO:0007669"/>
    <property type="project" value="TreeGrafter"/>
</dbReference>
<sequence length="247" mass="27140">MFETVKNMDDKFCNLSVGYIGKTAEIWNKQGFAKEFKLLEGNPLESVSWRGVDIGFLIADGREKEDVNNLKKAVEVAKNTCISVLIPILISVEQIEVPAPLLTINPEKYAGESDIYKNIYQAVKSIYDVACIPGLVNLDLCDVQAVCNDKKKLLLATGEAEGEKACKIAAMEAINKLTKQNGKAQSVGTTVLLNVTGSEANLSMYEIQEVSETIYDWLDDKQTAIIWGASIDESLDDVIRVSILIGE</sequence>
<dbReference type="GO" id="GO:0003924">
    <property type="term" value="F:GTPase activity"/>
    <property type="evidence" value="ECO:0007669"/>
    <property type="project" value="InterPro"/>
</dbReference>
<keyword evidence="2" id="KW-0342">GTP-binding</keyword>
<protein>
    <submittedName>
        <fullName evidence="4">Cell division protein FtsZ</fullName>
    </submittedName>
</protein>
<dbReference type="GO" id="GO:0005525">
    <property type="term" value="F:GTP binding"/>
    <property type="evidence" value="ECO:0007669"/>
    <property type="project" value="UniProtKB-KW"/>
</dbReference>
<organism evidence="4 5">
    <name type="scientific">Selenomonas ruminantium</name>
    <dbReference type="NCBI Taxonomy" id="971"/>
    <lineage>
        <taxon>Bacteria</taxon>
        <taxon>Bacillati</taxon>
        <taxon>Bacillota</taxon>
        <taxon>Negativicutes</taxon>
        <taxon>Selenomonadales</taxon>
        <taxon>Selenomonadaceae</taxon>
        <taxon>Selenomonas</taxon>
    </lineage>
</organism>
<keyword evidence="1" id="KW-0547">Nucleotide-binding</keyword>
<dbReference type="PANTHER" id="PTHR30314">
    <property type="entry name" value="CELL DIVISION PROTEIN FTSZ-RELATED"/>
    <property type="match status" value="1"/>
</dbReference>
<keyword evidence="4" id="KW-0132">Cell division</keyword>
<evidence type="ECO:0000313" key="4">
    <source>
        <dbReference type="EMBL" id="SHK58515.1"/>
    </source>
</evidence>
<dbReference type="SMART" id="SM00865">
    <property type="entry name" value="Tubulin_C"/>
    <property type="match status" value="1"/>
</dbReference>
<dbReference type="InterPro" id="IPR045061">
    <property type="entry name" value="FtsZ/CetZ"/>
</dbReference>
<keyword evidence="4" id="KW-0131">Cell cycle</keyword>
<feature type="domain" description="Tubulin/FtsZ 2-layer sandwich" evidence="3">
    <location>
        <begin position="136"/>
        <end position="247"/>
    </location>
</feature>
<dbReference type="SUPFAM" id="SSF55307">
    <property type="entry name" value="Tubulin C-terminal domain-like"/>
    <property type="match status" value="1"/>
</dbReference>
<dbReference type="PRINTS" id="PR00423">
    <property type="entry name" value="CELLDVISFTSZ"/>
</dbReference>
<dbReference type="InterPro" id="IPR024757">
    <property type="entry name" value="FtsZ_C"/>
</dbReference>
<dbReference type="InterPro" id="IPR037103">
    <property type="entry name" value="Tubulin/FtsZ-like_C"/>
</dbReference>
<dbReference type="InterPro" id="IPR018316">
    <property type="entry name" value="Tubulin/FtsZ_2-layer-sand-dom"/>
</dbReference>
<evidence type="ECO:0000256" key="2">
    <source>
        <dbReference type="ARBA" id="ARBA00023134"/>
    </source>
</evidence>
<accession>A0A1M6TNE7</accession>
<proteinExistence type="predicted"/>
<evidence type="ECO:0000256" key="1">
    <source>
        <dbReference type="ARBA" id="ARBA00022741"/>
    </source>
</evidence>
<name>A0A1M6TNE7_SELRU</name>
<dbReference type="GO" id="GO:0032153">
    <property type="term" value="C:cell division site"/>
    <property type="evidence" value="ECO:0007669"/>
    <property type="project" value="TreeGrafter"/>
</dbReference>